<evidence type="ECO:0000259" key="4">
    <source>
        <dbReference type="PROSITE" id="PS50883"/>
    </source>
</evidence>
<dbReference type="SMART" id="SM00304">
    <property type="entry name" value="HAMP"/>
    <property type="match status" value="1"/>
</dbReference>
<dbReference type="Gene3D" id="3.30.450.20">
    <property type="entry name" value="PAS domain"/>
    <property type="match status" value="1"/>
</dbReference>
<dbReference type="PANTHER" id="PTHR44757">
    <property type="entry name" value="DIGUANYLATE CYCLASE DGCP"/>
    <property type="match status" value="1"/>
</dbReference>
<dbReference type="NCBIfam" id="TIGR00254">
    <property type="entry name" value="GGDEF"/>
    <property type="match status" value="1"/>
</dbReference>
<evidence type="ECO:0000259" key="6">
    <source>
        <dbReference type="PROSITE" id="PS50887"/>
    </source>
</evidence>
<dbReference type="PROSITE" id="PS50883">
    <property type="entry name" value="EAL"/>
    <property type="match status" value="1"/>
</dbReference>
<dbReference type="Gene3D" id="3.30.70.270">
    <property type="match status" value="1"/>
</dbReference>
<evidence type="ECO:0000259" key="5">
    <source>
        <dbReference type="PROSITE" id="PS50885"/>
    </source>
</evidence>
<evidence type="ECO:0000256" key="1">
    <source>
        <dbReference type="SAM" id="Phobius"/>
    </source>
</evidence>
<dbReference type="PROSITE" id="PS50112">
    <property type="entry name" value="PAS"/>
    <property type="match status" value="1"/>
</dbReference>
<proteinExistence type="predicted"/>
<keyword evidence="1" id="KW-1133">Transmembrane helix</keyword>
<dbReference type="EMBL" id="LN794158">
    <property type="protein sequence ID" value="CEN55641.1"/>
    <property type="molecule type" value="Genomic_DNA"/>
</dbReference>
<name>A0A0B7IYU1_9PROT</name>
<feature type="domain" description="PAC" evidence="3">
    <location>
        <begin position="334"/>
        <end position="386"/>
    </location>
</feature>
<feature type="domain" description="EAL" evidence="4">
    <location>
        <begin position="563"/>
        <end position="815"/>
    </location>
</feature>
<feature type="transmembrane region" description="Helical" evidence="1">
    <location>
        <begin position="181"/>
        <end position="202"/>
    </location>
</feature>
<dbReference type="GO" id="GO:0016020">
    <property type="term" value="C:membrane"/>
    <property type="evidence" value="ECO:0007669"/>
    <property type="project" value="InterPro"/>
</dbReference>
<keyword evidence="7" id="KW-0808">Transferase</keyword>
<dbReference type="OrthoDB" id="8588402at2"/>
<dbReference type="EC" id="2.7.7.65" evidence="7"/>
<dbReference type="Gene3D" id="6.10.340.10">
    <property type="match status" value="1"/>
</dbReference>
<dbReference type="Pfam" id="PF13426">
    <property type="entry name" value="PAS_9"/>
    <property type="match status" value="1"/>
</dbReference>
<feature type="domain" description="PAS" evidence="2">
    <location>
        <begin position="258"/>
        <end position="306"/>
    </location>
</feature>
<dbReference type="CDD" id="cd01949">
    <property type="entry name" value="GGDEF"/>
    <property type="match status" value="1"/>
</dbReference>
<organism evidence="7 8">
    <name type="scientific">Candidatus Methylopumilus turicensis</name>
    <dbReference type="NCBI Taxonomy" id="1581680"/>
    <lineage>
        <taxon>Bacteria</taxon>
        <taxon>Pseudomonadati</taxon>
        <taxon>Pseudomonadota</taxon>
        <taxon>Betaproteobacteria</taxon>
        <taxon>Nitrosomonadales</taxon>
        <taxon>Methylophilaceae</taxon>
        <taxon>Candidatus Methylopumilus</taxon>
    </lineage>
</organism>
<dbReference type="InterPro" id="IPR035965">
    <property type="entry name" value="PAS-like_dom_sf"/>
</dbReference>
<evidence type="ECO:0000259" key="3">
    <source>
        <dbReference type="PROSITE" id="PS50113"/>
    </source>
</evidence>
<dbReference type="KEGG" id="mbac:BN1209_0597"/>
<evidence type="ECO:0000313" key="8">
    <source>
        <dbReference type="Proteomes" id="UP000056322"/>
    </source>
</evidence>
<dbReference type="NCBIfam" id="TIGR00229">
    <property type="entry name" value="sensory_box"/>
    <property type="match status" value="1"/>
</dbReference>
<dbReference type="Pfam" id="PF00563">
    <property type="entry name" value="EAL"/>
    <property type="match status" value="1"/>
</dbReference>
<dbReference type="SMART" id="SM00267">
    <property type="entry name" value="GGDEF"/>
    <property type="match status" value="1"/>
</dbReference>
<protein>
    <submittedName>
        <fullName evidence="7">Putative Diguanylate cyclase</fullName>
        <ecNumber evidence="7">2.7.7.65</ecNumber>
    </submittedName>
</protein>
<feature type="domain" description="HAMP" evidence="5">
    <location>
        <begin position="205"/>
        <end position="257"/>
    </location>
</feature>
<dbReference type="PANTHER" id="PTHR44757:SF2">
    <property type="entry name" value="BIOFILM ARCHITECTURE MAINTENANCE PROTEIN MBAA"/>
    <property type="match status" value="1"/>
</dbReference>
<dbReference type="Gene3D" id="3.20.20.450">
    <property type="entry name" value="EAL domain"/>
    <property type="match status" value="1"/>
</dbReference>
<keyword evidence="7" id="KW-0548">Nucleotidyltransferase</keyword>
<evidence type="ECO:0000313" key="7">
    <source>
        <dbReference type="EMBL" id="CEN55641.1"/>
    </source>
</evidence>
<accession>A0A0B7IYU1</accession>
<dbReference type="PROSITE" id="PS50885">
    <property type="entry name" value="HAMP"/>
    <property type="match status" value="1"/>
</dbReference>
<dbReference type="InterPro" id="IPR035919">
    <property type="entry name" value="EAL_sf"/>
</dbReference>
<keyword evidence="8" id="KW-1185">Reference proteome</keyword>
<dbReference type="STRING" id="1581680.BN1209_0597"/>
<dbReference type="SUPFAM" id="SSF158472">
    <property type="entry name" value="HAMP domain-like"/>
    <property type="match status" value="1"/>
</dbReference>
<dbReference type="InterPro" id="IPR029787">
    <property type="entry name" value="Nucleotide_cyclase"/>
</dbReference>
<dbReference type="CDD" id="cd01948">
    <property type="entry name" value="EAL"/>
    <property type="match status" value="1"/>
</dbReference>
<dbReference type="Proteomes" id="UP000056322">
    <property type="component" value="Chromosome 1"/>
</dbReference>
<dbReference type="InterPro" id="IPR000160">
    <property type="entry name" value="GGDEF_dom"/>
</dbReference>
<dbReference type="InterPro" id="IPR000014">
    <property type="entry name" value="PAS"/>
</dbReference>
<dbReference type="InterPro" id="IPR052155">
    <property type="entry name" value="Biofilm_reg_signaling"/>
</dbReference>
<dbReference type="InterPro" id="IPR001633">
    <property type="entry name" value="EAL_dom"/>
</dbReference>
<keyword evidence="1" id="KW-0472">Membrane</keyword>
<dbReference type="SUPFAM" id="SSF55785">
    <property type="entry name" value="PYP-like sensor domain (PAS domain)"/>
    <property type="match status" value="1"/>
</dbReference>
<dbReference type="CDD" id="cd06225">
    <property type="entry name" value="HAMP"/>
    <property type="match status" value="1"/>
</dbReference>
<dbReference type="SMART" id="SM00052">
    <property type="entry name" value="EAL"/>
    <property type="match status" value="1"/>
</dbReference>
<reference evidence="8" key="1">
    <citation type="submission" date="2014-12" db="EMBL/GenBank/DDBJ databases">
        <authorList>
            <person name="Salcher M.M."/>
        </authorList>
    </citation>
    <scope>NUCLEOTIDE SEQUENCE [LARGE SCALE GENOMIC DNA]</scope>
    <source>
        <strain evidence="8">MMS-10A-171</strain>
    </source>
</reference>
<dbReference type="PROSITE" id="PS50887">
    <property type="entry name" value="GGDEF"/>
    <property type="match status" value="1"/>
</dbReference>
<evidence type="ECO:0000259" key="2">
    <source>
        <dbReference type="PROSITE" id="PS50112"/>
    </source>
</evidence>
<dbReference type="PROSITE" id="PS50113">
    <property type="entry name" value="PAC"/>
    <property type="match status" value="1"/>
</dbReference>
<dbReference type="Pfam" id="PF00990">
    <property type="entry name" value="GGDEF"/>
    <property type="match status" value="1"/>
</dbReference>
<dbReference type="GO" id="GO:0007165">
    <property type="term" value="P:signal transduction"/>
    <property type="evidence" value="ECO:0007669"/>
    <property type="project" value="InterPro"/>
</dbReference>
<dbReference type="InterPro" id="IPR000700">
    <property type="entry name" value="PAS-assoc_C"/>
</dbReference>
<dbReference type="SUPFAM" id="SSF141868">
    <property type="entry name" value="EAL domain-like"/>
    <property type="match status" value="1"/>
</dbReference>
<dbReference type="SUPFAM" id="SSF55073">
    <property type="entry name" value="Nucleotide cyclase"/>
    <property type="match status" value="1"/>
</dbReference>
<sequence length="815" mass="92449">MLMKNKLFSGIFGHFFIRTSIIQSFTGLLLLLVVLPFFNRLSDEMAAEQGRTFSNSTLAATYDALYKKEFSQIIDYCMNVMRDTPNILMIVYSNRSGEEIIMTKDNWTLKEKSLPYYKIHFNHDKALLIGDRPYVISNSHNLFSTTKHFEFSTPVAISGQEWGVITVSFSQEAYFSIINSFYWAVIVFTILSCGLSLFLFFASSSKIRRQISTFTSMAKNLAEGKLSTRAPETSIGEIGELGKAINEMSSSLQEKSSRLFQLVQIVEQTHDAFVLFNKNLNIVFVNDAVTSITGYPTDYFNGMHVVAFSDALNLDLADLLREIEWMEKHKSNPPSHDIVISKQNKTALPVEMRLEFIEDSEKSENHLLAVLSSITERKKLENELHQLAFFDKLTGLPNRRMFLDHLNQVIRFSHHNNQSFALFFMDLDNFKYINDSLGHEAGDALLIQIAGRLKDIFRSSDMVTRLGGDEFTVIIENTKENAQFDVTLLAQKLLDQLATYPIVIGARSFTVNTSIGIAKFPDNGLDSDTLLRHADTAMYAAKKSGKNRYALFTEDMNSDMREHIEMESALKEAIRVKDQLNLQYQPIVDLKTGALVGAEALARWHHPTKGLISPSDFIAVAEKSDLIIDLSDKLLNIAFKQAQIWEGNENSPYLSINISVKQFAKDDFVDRMIVMLQTFQINAHKILLEFTESVMLDSTNETFTKFEKLKKVGFQIGIDDFGTGYSSMGYIHKLPIDILKIDRTFVVDVTNNNKSQAIVSAITKLSSTLGIKTIAEGVERQEDADWLQAFDCNYGQGYLYDEALDIDVFEKKYLK</sequence>
<dbReference type="FunFam" id="3.30.70.270:FF:000001">
    <property type="entry name" value="Diguanylate cyclase domain protein"/>
    <property type="match status" value="1"/>
</dbReference>
<feature type="transmembrane region" description="Helical" evidence="1">
    <location>
        <begin position="21"/>
        <end position="38"/>
    </location>
</feature>
<dbReference type="InterPro" id="IPR003660">
    <property type="entry name" value="HAMP_dom"/>
</dbReference>
<dbReference type="HOGENOM" id="CLU_000445_70_44_4"/>
<gene>
    <name evidence="7" type="ORF">BN1209_0597</name>
</gene>
<dbReference type="Pfam" id="PF00672">
    <property type="entry name" value="HAMP"/>
    <property type="match status" value="1"/>
</dbReference>
<dbReference type="InterPro" id="IPR043128">
    <property type="entry name" value="Rev_trsase/Diguanyl_cyclase"/>
</dbReference>
<dbReference type="GO" id="GO:0052621">
    <property type="term" value="F:diguanylate cyclase activity"/>
    <property type="evidence" value="ECO:0007669"/>
    <property type="project" value="UniProtKB-EC"/>
</dbReference>
<feature type="domain" description="GGDEF" evidence="6">
    <location>
        <begin position="418"/>
        <end position="554"/>
    </location>
</feature>
<keyword evidence="1" id="KW-0812">Transmembrane</keyword>
<dbReference type="AlphaFoldDB" id="A0A0B7IYU1"/>